<evidence type="ECO:0000313" key="2">
    <source>
        <dbReference type="Proteomes" id="UP001172708"/>
    </source>
</evidence>
<protein>
    <recommendedName>
        <fullName evidence="3">HEAT repeat-containing protein</fullName>
    </recommendedName>
</protein>
<dbReference type="Proteomes" id="UP001172708">
    <property type="component" value="Unassembled WGS sequence"/>
</dbReference>
<evidence type="ECO:0000313" key="1">
    <source>
        <dbReference type="EMBL" id="MDN4480918.1"/>
    </source>
</evidence>
<name>A0ABT8GHL0_9MICO</name>
<comment type="caution">
    <text evidence="1">The sequence shown here is derived from an EMBL/GenBank/DDBJ whole genome shotgun (WGS) entry which is preliminary data.</text>
</comment>
<organism evidence="1 2">
    <name type="scientific">Demequina muriae</name>
    <dbReference type="NCBI Taxonomy" id="3051664"/>
    <lineage>
        <taxon>Bacteria</taxon>
        <taxon>Bacillati</taxon>
        <taxon>Actinomycetota</taxon>
        <taxon>Actinomycetes</taxon>
        <taxon>Micrococcales</taxon>
        <taxon>Demequinaceae</taxon>
        <taxon>Demequina</taxon>
    </lineage>
</organism>
<reference evidence="1" key="1">
    <citation type="submission" date="2023-06" db="EMBL/GenBank/DDBJ databases">
        <title>Egi l300058.</title>
        <authorList>
            <person name="Gao L."/>
            <person name="Fang B.-Z."/>
            <person name="Li W.-J."/>
        </authorList>
    </citation>
    <scope>NUCLEOTIDE SEQUENCE</scope>
    <source>
        <strain evidence="1">EGI L300058</strain>
    </source>
</reference>
<dbReference type="RefSeq" id="WP_301142384.1">
    <property type="nucleotide sequence ID" value="NZ_JAUHQA010000001.1"/>
</dbReference>
<dbReference type="Gene3D" id="1.25.10.10">
    <property type="entry name" value="Leucine-rich Repeat Variant"/>
    <property type="match status" value="1"/>
</dbReference>
<dbReference type="InterPro" id="IPR016024">
    <property type="entry name" value="ARM-type_fold"/>
</dbReference>
<evidence type="ECO:0008006" key="3">
    <source>
        <dbReference type="Google" id="ProtNLM"/>
    </source>
</evidence>
<dbReference type="InterPro" id="IPR011989">
    <property type="entry name" value="ARM-like"/>
</dbReference>
<sequence length="140" mass="15307">MNQTMAGARMRQDETQPRLRALAFWVGHHQAAEPAPRIGPSLDNDLAARDAMRARRIGELVLMVPELKRLATDVRAPVRATAARCFAILATAGRAPSDREVWRLLLGLSKYDDDPDVRSAADTALVALERHGAVAMDRAG</sequence>
<keyword evidence="2" id="KW-1185">Reference proteome</keyword>
<gene>
    <name evidence="1" type="ORF">QQX02_08300</name>
</gene>
<accession>A0ABT8GHL0</accession>
<proteinExistence type="predicted"/>
<dbReference type="EMBL" id="JAUHQA010000001">
    <property type="protein sequence ID" value="MDN4480918.1"/>
    <property type="molecule type" value="Genomic_DNA"/>
</dbReference>
<dbReference type="SUPFAM" id="SSF48371">
    <property type="entry name" value="ARM repeat"/>
    <property type="match status" value="1"/>
</dbReference>